<dbReference type="EMBL" id="JH993003">
    <property type="protein sequence ID" value="EKX44738.1"/>
    <property type="molecule type" value="Genomic_DNA"/>
</dbReference>
<proteinExistence type="predicted"/>
<dbReference type="Gene3D" id="3.80.10.10">
    <property type="entry name" value="Ribonuclease Inhibitor"/>
    <property type="match status" value="1"/>
</dbReference>
<evidence type="ECO:0000313" key="3">
    <source>
        <dbReference type="EnsemblProtists" id="EKX44738"/>
    </source>
</evidence>
<evidence type="ECO:0000256" key="1">
    <source>
        <dbReference type="ARBA" id="ARBA00022737"/>
    </source>
</evidence>
<evidence type="ECO:0000313" key="4">
    <source>
        <dbReference type="Proteomes" id="UP000011087"/>
    </source>
</evidence>
<dbReference type="InterPro" id="IPR032675">
    <property type="entry name" value="LRR_dom_sf"/>
</dbReference>
<dbReference type="AlphaFoldDB" id="L1J870"/>
<dbReference type="EnsemblProtists" id="EKX44738">
    <property type="protein sequence ID" value="EKX44738"/>
    <property type="gene ID" value="GUITHDRAFT_163539"/>
</dbReference>
<keyword evidence="1" id="KW-0677">Repeat</keyword>
<accession>L1J870</accession>
<dbReference type="Proteomes" id="UP000011087">
    <property type="component" value="Unassembled WGS sequence"/>
</dbReference>
<dbReference type="eggNOG" id="KOG4308">
    <property type="taxonomic scope" value="Eukaryota"/>
</dbReference>
<protein>
    <submittedName>
        <fullName evidence="2 3">Uncharacterized protein</fullName>
    </submittedName>
</protein>
<reference evidence="3" key="3">
    <citation type="submission" date="2016-03" db="UniProtKB">
        <authorList>
            <consortium name="EnsemblProtists"/>
        </authorList>
    </citation>
    <scope>IDENTIFICATION</scope>
</reference>
<feature type="non-terminal residue" evidence="2">
    <location>
        <position position="172"/>
    </location>
</feature>
<dbReference type="GeneID" id="17301345"/>
<dbReference type="SMART" id="SM00368">
    <property type="entry name" value="LRR_RI"/>
    <property type="match status" value="3"/>
</dbReference>
<dbReference type="KEGG" id="gtt:GUITHDRAFT_163539"/>
<sequence length="172" mass="18922">MAKEKVTMLCPEEIPANTRYSVALKHLAQSDDSVAKLSFQELGDEGCRHFYKILSASQRVWEFVDISCNNIGTFGTRWISRSLASGSIRNLDISANAIGDEGCKILAEALVGNRTLRNLDLHACNIRSPGAISLAQALFQNEMLQYLNLRANYVCDEGASVLARLVRANTSL</sequence>
<dbReference type="HOGENOM" id="CLU_1559346_0_0_1"/>
<dbReference type="InterPro" id="IPR001611">
    <property type="entry name" value="Leu-rich_rpt"/>
</dbReference>
<dbReference type="SUPFAM" id="SSF52047">
    <property type="entry name" value="RNI-like"/>
    <property type="match status" value="1"/>
</dbReference>
<dbReference type="Pfam" id="PF13516">
    <property type="entry name" value="LRR_6"/>
    <property type="match status" value="3"/>
</dbReference>
<organism evidence="2">
    <name type="scientific">Guillardia theta (strain CCMP2712)</name>
    <name type="common">Cryptophyte</name>
    <dbReference type="NCBI Taxonomy" id="905079"/>
    <lineage>
        <taxon>Eukaryota</taxon>
        <taxon>Cryptophyceae</taxon>
        <taxon>Pyrenomonadales</taxon>
        <taxon>Geminigeraceae</taxon>
        <taxon>Guillardia</taxon>
    </lineage>
</organism>
<dbReference type="InterPro" id="IPR052201">
    <property type="entry name" value="LRR-containing_regulator"/>
</dbReference>
<gene>
    <name evidence="2" type="ORF">GUITHDRAFT_163539</name>
</gene>
<evidence type="ECO:0000313" key="2">
    <source>
        <dbReference type="EMBL" id="EKX44738.1"/>
    </source>
</evidence>
<dbReference type="RefSeq" id="XP_005831718.1">
    <property type="nucleotide sequence ID" value="XM_005831661.1"/>
</dbReference>
<reference evidence="4" key="2">
    <citation type="submission" date="2012-11" db="EMBL/GenBank/DDBJ databases">
        <authorList>
            <person name="Kuo A."/>
            <person name="Curtis B.A."/>
            <person name="Tanifuji G."/>
            <person name="Burki F."/>
            <person name="Gruber A."/>
            <person name="Irimia M."/>
            <person name="Maruyama S."/>
            <person name="Arias M.C."/>
            <person name="Ball S.G."/>
            <person name="Gile G.H."/>
            <person name="Hirakawa Y."/>
            <person name="Hopkins J.F."/>
            <person name="Rensing S.A."/>
            <person name="Schmutz J."/>
            <person name="Symeonidi A."/>
            <person name="Elias M."/>
            <person name="Eveleigh R.J."/>
            <person name="Herman E.K."/>
            <person name="Klute M.J."/>
            <person name="Nakayama T."/>
            <person name="Obornik M."/>
            <person name="Reyes-Prieto A."/>
            <person name="Armbrust E.V."/>
            <person name="Aves S.J."/>
            <person name="Beiko R.G."/>
            <person name="Coutinho P."/>
            <person name="Dacks J.B."/>
            <person name="Durnford D.G."/>
            <person name="Fast N.M."/>
            <person name="Green B.R."/>
            <person name="Grisdale C."/>
            <person name="Hempe F."/>
            <person name="Henrissat B."/>
            <person name="Hoppner M.P."/>
            <person name="Ishida K.-I."/>
            <person name="Kim E."/>
            <person name="Koreny L."/>
            <person name="Kroth P.G."/>
            <person name="Liu Y."/>
            <person name="Malik S.-B."/>
            <person name="Maier U.G."/>
            <person name="McRose D."/>
            <person name="Mock T."/>
            <person name="Neilson J.A."/>
            <person name="Onodera N.T."/>
            <person name="Poole A.M."/>
            <person name="Pritham E.J."/>
            <person name="Richards T.A."/>
            <person name="Rocap G."/>
            <person name="Roy S.W."/>
            <person name="Sarai C."/>
            <person name="Schaack S."/>
            <person name="Shirato S."/>
            <person name="Slamovits C.H."/>
            <person name="Spencer D.F."/>
            <person name="Suzuki S."/>
            <person name="Worden A.Z."/>
            <person name="Zauner S."/>
            <person name="Barry K."/>
            <person name="Bell C."/>
            <person name="Bharti A.K."/>
            <person name="Crow J.A."/>
            <person name="Grimwood J."/>
            <person name="Kramer R."/>
            <person name="Lindquist E."/>
            <person name="Lucas S."/>
            <person name="Salamov A."/>
            <person name="McFadden G.I."/>
            <person name="Lane C.E."/>
            <person name="Keeling P.J."/>
            <person name="Gray M.W."/>
            <person name="Grigoriev I.V."/>
            <person name="Archibald J.M."/>
        </authorList>
    </citation>
    <scope>NUCLEOTIDE SEQUENCE</scope>
    <source>
        <strain evidence="4">CCMP2712</strain>
    </source>
</reference>
<dbReference type="PANTHER" id="PTHR24111">
    <property type="entry name" value="LEUCINE-RICH REPEAT-CONTAINING PROTEIN 34"/>
    <property type="match status" value="1"/>
</dbReference>
<dbReference type="OrthoDB" id="120976at2759"/>
<name>L1J870_GUITC</name>
<reference evidence="2 4" key="1">
    <citation type="journal article" date="2012" name="Nature">
        <title>Algal genomes reveal evolutionary mosaicism and the fate of nucleomorphs.</title>
        <authorList>
            <consortium name="DOE Joint Genome Institute"/>
            <person name="Curtis B.A."/>
            <person name="Tanifuji G."/>
            <person name="Burki F."/>
            <person name="Gruber A."/>
            <person name="Irimia M."/>
            <person name="Maruyama S."/>
            <person name="Arias M.C."/>
            <person name="Ball S.G."/>
            <person name="Gile G.H."/>
            <person name="Hirakawa Y."/>
            <person name="Hopkins J.F."/>
            <person name="Kuo A."/>
            <person name="Rensing S.A."/>
            <person name="Schmutz J."/>
            <person name="Symeonidi A."/>
            <person name="Elias M."/>
            <person name="Eveleigh R.J."/>
            <person name="Herman E.K."/>
            <person name="Klute M.J."/>
            <person name="Nakayama T."/>
            <person name="Obornik M."/>
            <person name="Reyes-Prieto A."/>
            <person name="Armbrust E.V."/>
            <person name="Aves S.J."/>
            <person name="Beiko R.G."/>
            <person name="Coutinho P."/>
            <person name="Dacks J.B."/>
            <person name="Durnford D.G."/>
            <person name="Fast N.M."/>
            <person name="Green B.R."/>
            <person name="Grisdale C.J."/>
            <person name="Hempel F."/>
            <person name="Henrissat B."/>
            <person name="Hoppner M.P."/>
            <person name="Ishida K."/>
            <person name="Kim E."/>
            <person name="Koreny L."/>
            <person name="Kroth P.G."/>
            <person name="Liu Y."/>
            <person name="Malik S.B."/>
            <person name="Maier U.G."/>
            <person name="McRose D."/>
            <person name="Mock T."/>
            <person name="Neilson J.A."/>
            <person name="Onodera N.T."/>
            <person name="Poole A.M."/>
            <person name="Pritham E.J."/>
            <person name="Richards T.A."/>
            <person name="Rocap G."/>
            <person name="Roy S.W."/>
            <person name="Sarai C."/>
            <person name="Schaack S."/>
            <person name="Shirato S."/>
            <person name="Slamovits C.H."/>
            <person name="Spencer D.F."/>
            <person name="Suzuki S."/>
            <person name="Worden A.Z."/>
            <person name="Zauner S."/>
            <person name="Barry K."/>
            <person name="Bell C."/>
            <person name="Bharti A.K."/>
            <person name="Crow J.A."/>
            <person name="Grimwood J."/>
            <person name="Kramer R."/>
            <person name="Lindquist E."/>
            <person name="Lucas S."/>
            <person name="Salamov A."/>
            <person name="McFadden G.I."/>
            <person name="Lane C.E."/>
            <person name="Keeling P.J."/>
            <person name="Gray M.W."/>
            <person name="Grigoriev I.V."/>
            <person name="Archibald J.M."/>
        </authorList>
    </citation>
    <scope>NUCLEOTIDE SEQUENCE</scope>
    <source>
        <strain evidence="2 4">CCMP2712</strain>
    </source>
</reference>
<keyword evidence="4" id="KW-1185">Reference proteome</keyword>
<dbReference type="PANTHER" id="PTHR24111:SF0">
    <property type="entry name" value="LEUCINE-RICH REPEAT-CONTAINING PROTEIN"/>
    <property type="match status" value="1"/>
</dbReference>
<dbReference type="STRING" id="905079.L1J870"/>
<dbReference type="PaxDb" id="55529-EKX44738"/>